<comment type="cofactor">
    <cofactor evidence="18 19">
        <name>K(+)</name>
        <dbReference type="ChEBI" id="CHEBI:29103"/>
    </cofactor>
    <text evidence="18 19">Binds 1 potassium ion per subunit.</text>
</comment>
<dbReference type="GO" id="GO:0046872">
    <property type="term" value="F:metal ion binding"/>
    <property type="evidence" value="ECO:0007669"/>
    <property type="project" value="UniProtKB-UniRule"/>
</dbReference>
<comment type="function">
    <text evidence="14 19">Bifunctional enzyme that catalyzes the epimerization of the S- and R-forms of NAD(P)HX and the dehydration of the S-form of NAD(P)HX at the expense of ADP, which is converted to AMP. This allows the repair of both epimers of NAD(P)HX, a damaged form of NAD(P)H that is a result of enzymatic or heat-dependent hydration.</text>
</comment>
<dbReference type="AlphaFoldDB" id="A0AA49GRR8"/>
<evidence type="ECO:0000256" key="12">
    <source>
        <dbReference type="ARBA" id="ARBA00023239"/>
    </source>
</evidence>
<protein>
    <recommendedName>
        <fullName evidence="19">Bifunctional NAD(P)H-hydrate repair enzyme</fullName>
    </recommendedName>
    <alternativeName>
        <fullName evidence="19">Nicotinamide nucleotide repair protein</fullName>
    </alternativeName>
    <domain>
        <recommendedName>
            <fullName evidence="19">ADP-dependent (S)-NAD(P)H-hydrate dehydratase</fullName>
            <ecNumber evidence="19">4.2.1.136</ecNumber>
        </recommendedName>
        <alternativeName>
            <fullName evidence="19">ADP-dependent NAD(P)HX dehydratase</fullName>
        </alternativeName>
    </domain>
    <domain>
        <recommendedName>
            <fullName evidence="19">NAD(P)H-hydrate epimerase</fullName>
            <ecNumber evidence="19">5.1.99.6</ecNumber>
        </recommendedName>
    </domain>
</protein>
<dbReference type="CDD" id="cd01171">
    <property type="entry name" value="YXKO-related"/>
    <property type="match status" value="1"/>
</dbReference>
<dbReference type="InterPro" id="IPR000631">
    <property type="entry name" value="CARKD"/>
</dbReference>
<evidence type="ECO:0000256" key="17">
    <source>
        <dbReference type="HAMAP-Rule" id="MF_01965"/>
    </source>
</evidence>
<accession>A0AA49GRR8</accession>
<evidence type="ECO:0000259" key="20">
    <source>
        <dbReference type="PROSITE" id="PS51383"/>
    </source>
</evidence>
<dbReference type="GO" id="GO:0052855">
    <property type="term" value="F:ADP-dependent NAD(P)H-hydrate dehydratase activity"/>
    <property type="evidence" value="ECO:0007669"/>
    <property type="project" value="UniProtKB-UniRule"/>
</dbReference>
<evidence type="ECO:0000256" key="2">
    <source>
        <dbReference type="ARBA" id="ARBA00000909"/>
    </source>
</evidence>
<dbReference type="Gene3D" id="3.40.1190.20">
    <property type="match status" value="1"/>
</dbReference>
<keyword evidence="9 18" id="KW-0630">Potassium</keyword>
<keyword evidence="5 18" id="KW-0479">Metal-binding</keyword>
<keyword evidence="11 18" id="KW-0413">Isomerase</keyword>
<evidence type="ECO:0000256" key="1">
    <source>
        <dbReference type="ARBA" id="ARBA00000013"/>
    </source>
</evidence>
<dbReference type="EMBL" id="CP120682">
    <property type="protein sequence ID" value="WKN39313.1"/>
    <property type="molecule type" value="Genomic_DNA"/>
</dbReference>
<evidence type="ECO:0000256" key="3">
    <source>
        <dbReference type="ARBA" id="ARBA00006001"/>
    </source>
</evidence>
<dbReference type="EC" id="5.1.99.6" evidence="19"/>
<comment type="catalytic activity">
    <reaction evidence="2 18 19">
        <text>(6R)-NADPHX = (6S)-NADPHX</text>
        <dbReference type="Rhea" id="RHEA:32227"/>
        <dbReference type="ChEBI" id="CHEBI:64076"/>
        <dbReference type="ChEBI" id="CHEBI:64077"/>
        <dbReference type="EC" id="5.1.99.6"/>
    </reaction>
</comment>
<evidence type="ECO:0000256" key="10">
    <source>
        <dbReference type="ARBA" id="ARBA00023027"/>
    </source>
</evidence>
<feature type="binding site" evidence="17">
    <location>
        <begin position="417"/>
        <end position="421"/>
    </location>
    <ligand>
        <name>AMP</name>
        <dbReference type="ChEBI" id="CHEBI:456215"/>
    </ligand>
</feature>
<dbReference type="GO" id="GO:0110051">
    <property type="term" value="P:metabolite repair"/>
    <property type="evidence" value="ECO:0007669"/>
    <property type="project" value="TreeGrafter"/>
</dbReference>
<dbReference type="Gene3D" id="3.40.50.10260">
    <property type="entry name" value="YjeF N-terminal domain"/>
    <property type="match status" value="1"/>
</dbReference>
<evidence type="ECO:0000256" key="5">
    <source>
        <dbReference type="ARBA" id="ARBA00022723"/>
    </source>
</evidence>
<keyword evidence="7 17" id="KW-0067">ATP-binding</keyword>
<comment type="similarity">
    <text evidence="17">Belongs to the NnrD/CARKD family.</text>
</comment>
<comment type="similarity">
    <text evidence="18">Belongs to the NnrE/AIBP family.</text>
</comment>
<feature type="binding site" evidence="17">
    <location>
        <position position="382"/>
    </location>
    <ligand>
        <name>(6S)-NADPHX</name>
        <dbReference type="ChEBI" id="CHEBI:64076"/>
    </ligand>
</feature>
<dbReference type="InterPro" id="IPR004443">
    <property type="entry name" value="YjeF_N_dom"/>
</dbReference>
<evidence type="ECO:0000256" key="8">
    <source>
        <dbReference type="ARBA" id="ARBA00022857"/>
    </source>
</evidence>
<dbReference type="SUPFAM" id="SSF53613">
    <property type="entry name" value="Ribokinase-like"/>
    <property type="match status" value="1"/>
</dbReference>
<feature type="binding site" evidence="18">
    <location>
        <position position="160"/>
    </location>
    <ligand>
        <name>K(+)</name>
        <dbReference type="ChEBI" id="CHEBI:29103"/>
    </ligand>
</feature>
<comment type="subunit">
    <text evidence="17">Homotetramer.</text>
</comment>
<evidence type="ECO:0000256" key="9">
    <source>
        <dbReference type="ARBA" id="ARBA00022958"/>
    </source>
</evidence>
<evidence type="ECO:0000256" key="14">
    <source>
        <dbReference type="ARBA" id="ARBA00025153"/>
    </source>
</evidence>
<feature type="binding site" evidence="18">
    <location>
        <begin position="128"/>
        <end position="134"/>
    </location>
    <ligand>
        <name>(6S)-NADPHX</name>
        <dbReference type="ChEBI" id="CHEBI:64076"/>
    </ligand>
</feature>
<evidence type="ECO:0000259" key="21">
    <source>
        <dbReference type="PROSITE" id="PS51385"/>
    </source>
</evidence>
<feature type="binding site" evidence="17">
    <location>
        <position position="447"/>
    </location>
    <ligand>
        <name>(6S)-NADPHX</name>
        <dbReference type="ChEBI" id="CHEBI:64076"/>
    </ligand>
</feature>
<evidence type="ECO:0000256" key="11">
    <source>
        <dbReference type="ARBA" id="ARBA00023235"/>
    </source>
</evidence>
<dbReference type="PANTHER" id="PTHR12592:SF0">
    <property type="entry name" value="ATP-DEPENDENT (S)-NAD(P)H-HYDRATE DEHYDRATASE"/>
    <property type="match status" value="1"/>
</dbReference>
<comment type="similarity">
    <text evidence="3 19">In the N-terminal section; belongs to the NnrE/AIBP family.</text>
</comment>
<feature type="binding site" evidence="18">
    <location>
        <position position="124"/>
    </location>
    <ligand>
        <name>K(+)</name>
        <dbReference type="ChEBI" id="CHEBI:29103"/>
    </ligand>
</feature>
<feature type="binding site" evidence="18">
    <location>
        <begin position="58"/>
        <end position="62"/>
    </location>
    <ligand>
        <name>(6S)-NADPHX</name>
        <dbReference type="ChEBI" id="CHEBI:64076"/>
    </ligand>
</feature>
<organism evidence="22">
    <name type="scientific">Roseihalotalea indica</name>
    <dbReference type="NCBI Taxonomy" id="2867963"/>
    <lineage>
        <taxon>Bacteria</taxon>
        <taxon>Pseudomonadati</taxon>
        <taxon>Bacteroidota</taxon>
        <taxon>Cytophagia</taxon>
        <taxon>Cytophagales</taxon>
        <taxon>Catalimonadaceae</taxon>
        <taxon>Roseihalotalea</taxon>
    </lineage>
</organism>
<dbReference type="PROSITE" id="PS01050">
    <property type="entry name" value="YJEF_C_2"/>
    <property type="match status" value="1"/>
</dbReference>
<feature type="binding site" evidence="17">
    <location>
        <position position="260"/>
    </location>
    <ligand>
        <name>(6S)-NADPHX</name>
        <dbReference type="ChEBI" id="CHEBI:64076"/>
    </ligand>
</feature>
<feature type="binding site" evidence="18">
    <location>
        <position position="59"/>
    </location>
    <ligand>
        <name>K(+)</name>
        <dbReference type="ChEBI" id="CHEBI:29103"/>
    </ligand>
</feature>
<evidence type="ECO:0000256" key="18">
    <source>
        <dbReference type="HAMAP-Rule" id="MF_01966"/>
    </source>
</evidence>
<comment type="catalytic activity">
    <reaction evidence="16 17 19">
        <text>(6S)-NADPHX + ADP = AMP + phosphate + NADPH + H(+)</text>
        <dbReference type="Rhea" id="RHEA:32235"/>
        <dbReference type="ChEBI" id="CHEBI:15378"/>
        <dbReference type="ChEBI" id="CHEBI:43474"/>
        <dbReference type="ChEBI" id="CHEBI:57783"/>
        <dbReference type="ChEBI" id="CHEBI:64076"/>
        <dbReference type="ChEBI" id="CHEBI:456215"/>
        <dbReference type="ChEBI" id="CHEBI:456216"/>
        <dbReference type="EC" id="4.2.1.136"/>
    </reaction>
</comment>
<feature type="domain" description="YjeF N-terminal" evidence="21">
    <location>
        <begin position="9"/>
        <end position="215"/>
    </location>
</feature>
<dbReference type="HAMAP" id="MF_01966">
    <property type="entry name" value="NADHX_epimerase"/>
    <property type="match status" value="1"/>
</dbReference>
<comment type="cofactor">
    <cofactor evidence="17">
        <name>Mg(2+)</name>
        <dbReference type="ChEBI" id="CHEBI:18420"/>
    </cofactor>
</comment>
<dbReference type="InterPro" id="IPR036652">
    <property type="entry name" value="YjeF_N_dom_sf"/>
</dbReference>
<evidence type="ECO:0000313" key="22">
    <source>
        <dbReference type="EMBL" id="WKN39313.1"/>
    </source>
</evidence>
<feature type="binding site" evidence="17">
    <location>
        <position position="328"/>
    </location>
    <ligand>
        <name>(6S)-NADPHX</name>
        <dbReference type="ChEBI" id="CHEBI:64076"/>
    </ligand>
</feature>
<dbReference type="GO" id="GO:0046496">
    <property type="term" value="P:nicotinamide nucleotide metabolic process"/>
    <property type="evidence" value="ECO:0007669"/>
    <property type="project" value="UniProtKB-UniRule"/>
</dbReference>
<proteinExistence type="inferred from homology"/>
<comment type="catalytic activity">
    <reaction evidence="1 18 19">
        <text>(6R)-NADHX = (6S)-NADHX</text>
        <dbReference type="Rhea" id="RHEA:32215"/>
        <dbReference type="ChEBI" id="CHEBI:64074"/>
        <dbReference type="ChEBI" id="CHEBI:64075"/>
        <dbReference type="EC" id="5.1.99.6"/>
    </reaction>
</comment>
<evidence type="ECO:0000256" key="4">
    <source>
        <dbReference type="ARBA" id="ARBA00009524"/>
    </source>
</evidence>
<gene>
    <name evidence="17" type="primary">nnrD</name>
    <name evidence="18" type="synonym">nnrE</name>
    <name evidence="22" type="ORF">K4G66_11490</name>
</gene>
<dbReference type="Pfam" id="PF01256">
    <property type="entry name" value="Carb_kinase"/>
    <property type="match status" value="1"/>
</dbReference>
<evidence type="ECO:0000256" key="6">
    <source>
        <dbReference type="ARBA" id="ARBA00022741"/>
    </source>
</evidence>
<dbReference type="NCBIfam" id="TIGR00196">
    <property type="entry name" value="yjeF_cterm"/>
    <property type="match status" value="1"/>
</dbReference>
<dbReference type="PANTHER" id="PTHR12592">
    <property type="entry name" value="ATP-DEPENDENT (S)-NAD(P)H-HYDRATE DEHYDRATASE FAMILY MEMBER"/>
    <property type="match status" value="1"/>
</dbReference>
<feature type="binding site" evidence="18">
    <location>
        <position position="139"/>
    </location>
    <ligand>
        <name>(6S)-NADPHX</name>
        <dbReference type="ChEBI" id="CHEBI:64076"/>
    </ligand>
</feature>
<comment type="function">
    <text evidence="18">Catalyzes the epimerization of the S- and R-forms of NAD(P)HX, a damaged form of NAD(P)H that is a result of enzymatic or heat-dependent hydration. This is a prerequisite for the S-specific NAD(P)H-hydrate dehydratase to allow the repair of both epimers of NAD(P)HX.</text>
</comment>
<dbReference type="InterPro" id="IPR017953">
    <property type="entry name" value="Carbohydrate_kinase_pred_CS"/>
</dbReference>
<keyword evidence="8 17" id="KW-0521">NADP</keyword>
<evidence type="ECO:0000256" key="16">
    <source>
        <dbReference type="ARBA" id="ARBA00049209"/>
    </source>
</evidence>
<evidence type="ECO:0000256" key="15">
    <source>
        <dbReference type="ARBA" id="ARBA00048238"/>
    </source>
</evidence>
<dbReference type="EC" id="4.2.1.136" evidence="19"/>
<dbReference type="Pfam" id="PF03853">
    <property type="entry name" value="YjeF_N"/>
    <property type="match status" value="1"/>
</dbReference>
<reference evidence="22" key="2">
    <citation type="journal article" date="2024" name="Antonie Van Leeuwenhoek">
        <title>Roseihalotalea indica gen. nov., sp. nov., a halophilic Bacteroidetes from mesopelagic Southwest Indian Ocean with higher carbohydrate metabolic potential.</title>
        <authorList>
            <person name="Chen B."/>
            <person name="Zhang M."/>
            <person name="Lin D."/>
            <person name="Ye J."/>
            <person name="Tang K."/>
        </authorList>
    </citation>
    <scope>NUCLEOTIDE SEQUENCE</scope>
    <source>
        <strain evidence="22">TK19036</strain>
    </source>
</reference>
<dbReference type="GO" id="GO:0005524">
    <property type="term" value="F:ATP binding"/>
    <property type="evidence" value="ECO:0007669"/>
    <property type="project" value="UniProtKB-UniRule"/>
</dbReference>
<dbReference type="InterPro" id="IPR029056">
    <property type="entry name" value="Ribokinase-like"/>
</dbReference>
<comment type="catalytic activity">
    <reaction evidence="15 17 19">
        <text>(6S)-NADHX + ADP = AMP + phosphate + NADH + H(+)</text>
        <dbReference type="Rhea" id="RHEA:32223"/>
        <dbReference type="ChEBI" id="CHEBI:15378"/>
        <dbReference type="ChEBI" id="CHEBI:43474"/>
        <dbReference type="ChEBI" id="CHEBI:57945"/>
        <dbReference type="ChEBI" id="CHEBI:64074"/>
        <dbReference type="ChEBI" id="CHEBI:456215"/>
        <dbReference type="ChEBI" id="CHEBI:456216"/>
        <dbReference type="EC" id="4.2.1.136"/>
    </reaction>
</comment>
<feature type="binding site" evidence="17">
    <location>
        <position position="446"/>
    </location>
    <ligand>
        <name>AMP</name>
        <dbReference type="ChEBI" id="CHEBI:456215"/>
    </ligand>
</feature>
<dbReference type="SUPFAM" id="SSF64153">
    <property type="entry name" value="YjeF N-terminal domain-like"/>
    <property type="match status" value="1"/>
</dbReference>
<dbReference type="InterPro" id="IPR030677">
    <property type="entry name" value="Nnr"/>
</dbReference>
<keyword evidence="12 17" id="KW-0456">Lyase</keyword>
<keyword evidence="6 17" id="KW-0547">Nucleotide-binding</keyword>
<name>A0AA49GRR8_9BACT</name>
<keyword evidence="13" id="KW-0511">Multifunctional enzyme</keyword>
<dbReference type="PROSITE" id="PS51383">
    <property type="entry name" value="YJEF_C_3"/>
    <property type="match status" value="1"/>
</dbReference>
<dbReference type="PIRSF" id="PIRSF017184">
    <property type="entry name" value="Nnr"/>
    <property type="match status" value="1"/>
</dbReference>
<dbReference type="PROSITE" id="PS51385">
    <property type="entry name" value="YJEF_N"/>
    <property type="match status" value="1"/>
</dbReference>
<dbReference type="NCBIfam" id="TIGR00197">
    <property type="entry name" value="yjeF_nterm"/>
    <property type="match status" value="1"/>
</dbReference>
<dbReference type="GO" id="GO:0052856">
    <property type="term" value="F:NAD(P)HX epimerase activity"/>
    <property type="evidence" value="ECO:0007669"/>
    <property type="project" value="UniProtKB-UniRule"/>
</dbReference>
<dbReference type="HAMAP" id="MF_01965">
    <property type="entry name" value="NADHX_dehydratase"/>
    <property type="match status" value="1"/>
</dbReference>
<feature type="domain" description="YjeF C-terminal" evidence="20">
    <location>
        <begin position="225"/>
        <end position="506"/>
    </location>
</feature>
<evidence type="ECO:0000256" key="13">
    <source>
        <dbReference type="ARBA" id="ARBA00023268"/>
    </source>
</evidence>
<feature type="binding site" evidence="18">
    <location>
        <position position="157"/>
    </location>
    <ligand>
        <name>(6S)-NADPHX</name>
        <dbReference type="ChEBI" id="CHEBI:64076"/>
    </ligand>
</feature>
<reference evidence="22" key="1">
    <citation type="journal article" date="2023" name="Comput. Struct. Biotechnol. J.">
        <title>Discovery of a novel marine Bacteroidetes with a rich repertoire of carbohydrate-active enzymes.</title>
        <authorList>
            <person name="Chen B."/>
            <person name="Liu G."/>
            <person name="Chen Q."/>
            <person name="Wang H."/>
            <person name="Liu L."/>
            <person name="Tang K."/>
        </authorList>
    </citation>
    <scope>NUCLEOTIDE SEQUENCE</scope>
    <source>
        <strain evidence="22">TK19036</strain>
    </source>
</reference>
<comment type="function">
    <text evidence="17">Catalyzes the dehydration of the S-form of NAD(P)HX at the expense of ADP, which is converted to AMP. Together with NAD(P)HX epimerase, which catalyzes the epimerization of the S- and R-forms, the enzyme allows the repair of both epimers of NAD(P)HX, a damaged form of NAD(P)H that is a result of enzymatic or heat-dependent hydration.</text>
</comment>
<comment type="similarity">
    <text evidence="4 19">In the C-terminal section; belongs to the NnrD/CARKD family.</text>
</comment>
<sequence length="507" mass="55912">MKILTASQIREADKATIQKEPIASIDLMERATQRFTQRFVQQFPEHNCPIYIFCGLGNNGGDGLAIARKLLAQRYDVSVFIIGTKTGSDDFEANLKRLAEYSSVQRIENPSQLPDFSFPGIIIDALFGSGLSRPLEGLYADVVQLMNQAGHTIVAVDIPSGLFADKATEEDNPIVKADFTYTFQLPKLAFLLPHNEQYVGDWATLDIGMDADFLQNVDTRYHYLTHDWMKELRQKRKWHSHKGDYGKTILISGSYGKMGAAVLCSSACAKSGVGLLTVHVPRCGYEIMQIAIPEAMTTVDDDEHHFTNLTQEGRTDLENYDVIGIGPGLGTEEVTVKAVRSLLEHAHARNMRMVLDADALNICGKNRELLKLIPQDSILTPHPKEFERLTEKAQNDFHRLDLLKEFCQTYQVYVTLKGSHTAIGTPDGNIYFNSTGNPGMATGGTGDVLTGILTAMISQKYDSLSAAMLGVYLHGLAGNLAAEQLSQEAMIASDLIAHLGSAFKTLY</sequence>
<evidence type="ECO:0000256" key="19">
    <source>
        <dbReference type="PIRNR" id="PIRNR017184"/>
    </source>
</evidence>
<keyword evidence="10 17" id="KW-0520">NAD</keyword>
<evidence type="ECO:0000256" key="7">
    <source>
        <dbReference type="ARBA" id="ARBA00022840"/>
    </source>
</evidence>